<keyword evidence="1" id="KW-1185">Reference proteome</keyword>
<organism evidence="1 2">
    <name type="scientific">Drosophila lebanonensis</name>
    <name type="common">Fruit fly</name>
    <name type="synonym">Scaptodrosophila lebanonensis</name>
    <dbReference type="NCBI Taxonomy" id="7225"/>
    <lineage>
        <taxon>Eukaryota</taxon>
        <taxon>Metazoa</taxon>
        <taxon>Ecdysozoa</taxon>
        <taxon>Arthropoda</taxon>
        <taxon>Hexapoda</taxon>
        <taxon>Insecta</taxon>
        <taxon>Pterygota</taxon>
        <taxon>Neoptera</taxon>
        <taxon>Endopterygota</taxon>
        <taxon>Diptera</taxon>
        <taxon>Brachycera</taxon>
        <taxon>Muscomorpha</taxon>
        <taxon>Ephydroidea</taxon>
        <taxon>Drosophilidae</taxon>
        <taxon>Scaptodrosophila</taxon>
    </lineage>
</organism>
<protein>
    <submittedName>
        <fullName evidence="2">Uncharacterized protein LOC115631814</fullName>
    </submittedName>
</protein>
<gene>
    <name evidence="2" type="primary">LOC115631814</name>
</gene>
<name>A0A6J2U942_DROLE</name>
<reference evidence="2" key="1">
    <citation type="submission" date="2025-08" db="UniProtKB">
        <authorList>
            <consortium name="RefSeq"/>
        </authorList>
    </citation>
    <scope>IDENTIFICATION</scope>
    <source>
        <strain evidence="2">11010-0011.00</strain>
        <tissue evidence="2">Whole body</tissue>
    </source>
</reference>
<dbReference type="GeneID" id="115631814"/>
<dbReference type="RefSeq" id="XP_030384510.1">
    <property type="nucleotide sequence ID" value="XM_030528650.1"/>
</dbReference>
<evidence type="ECO:0000313" key="2">
    <source>
        <dbReference type="RefSeq" id="XP_030384510.1"/>
    </source>
</evidence>
<dbReference type="Proteomes" id="UP000504634">
    <property type="component" value="Unplaced"/>
</dbReference>
<dbReference type="OrthoDB" id="7808894at2759"/>
<accession>A0A6J2U942</accession>
<dbReference type="AlphaFoldDB" id="A0A6J2U942"/>
<proteinExistence type="predicted"/>
<evidence type="ECO:0000313" key="1">
    <source>
        <dbReference type="Proteomes" id="UP000504634"/>
    </source>
</evidence>
<sequence length="231" mass="26047">MFLDAYGAPKEVTPENLHEYPFDLHGIMLLTSAEHKVFIPPRWQGTIYSTEDLLHNYRKRFNPDPYLFTFHALTPYEPELICCERVAVEITVLPAGQSIFKNSEIVVYLVKSSDINTLITKELGTELNLFPLNHPYHARIMEEGIDIVYVDDKIYNGGSSVGSGGNGQLFSYQHQRVYNLLNKLKPISVKSLSGKQLPEVLFSLCRKIGTTNNNNNNNKLTNSAGGNKVMP</sequence>